<organism evidence="8 9">
    <name type="scientific">Amycolatopsis mongoliensis</name>
    <dbReference type="NCBI Taxonomy" id="715475"/>
    <lineage>
        <taxon>Bacteria</taxon>
        <taxon>Bacillati</taxon>
        <taxon>Actinomycetota</taxon>
        <taxon>Actinomycetes</taxon>
        <taxon>Pseudonocardiales</taxon>
        <taxon>Pseudonocardiaceae</taxon>
        <taxon>Amycolatopsis</taxon>
    </lineage>
</organism>
<evidence type="ECO:0000313" key="8">
    <source>
        <dbReference type="EMBL" id="WIY01201.1"/>
    </source>
</evidence>
<dbReference type="InterPro" id="IPR011032">
    <property type="entry name" value="GroES-like_sf"/>
</dbReference>
<dbReference type="SUPFAM" id="SSF51735">
    <property type="entry name" value="NAD(P)-binding Rossmann-fold domains"/>
    <property type="match status" value="1"/>
</dbReference>
<dbReference type="Pfam" id="PF08240">
    <property type="entry name" value="ADH_N"/>
    <property type="match status" value="1"/>
</dbReference>
<dbReference type="KEGG" id="amog:QRX60_45420"/>
<dbReference type="InterPro" id="IPR036291">
    <property type="entry name" value="NAD(P)-bd_dom_sf"/>
</dbReference>
<protein>
    <submittedName>
        <fullName evidence="8">Alcohol dehydrogenase catalytic domain-containing protein</fullName>
    </submittedName>
</protein>
<dbReference type="PROSITE" id="PS00059">
    <property type="entry name" value="ADH_ZINC"/>
    <property type="match status" value="1"/>
</dbReference>
<accession>A0A9Y2NCZ9</accession>
<dbReference type="InterPro" id="IPR002328">
    <property type="entry name" value="ADH_Zn_CS"/>
</dbReference>
<gene>
    <name evidence="8" type="ORF">QRX60_45420</name>
</gene>
<dbReference type="AlphaFoldDB" id="A0A9Y2NCZ9"/>
<evidence type="ECO:0000256" key="4">
    <source>
        <dbReference type="ARBA" id="ARBA00022833"/>
    </source>
</evidence>
<dbReference type="SUPFAM" id="SSF50129">
    <property type="entry name" value="GroES-like"/>
    <property type="match status" value="2"/>
</dbReference>
<keyword evidence="9" id="KW-1185">Reference proteome</keyword>
<comment type="cofactor">
    <cofactor evidence="1 6">
        <name>Zn(2+)</name>
        <dbReference type="ChEBI" id="CHEBI:29105"/>
    </cofactor>
</comment>
<name>A0A9Y2NCZ9_9PSEU</name>
<dbReference type="RefSeq" id="WP_285997659.1">
    <property type="nucleotide sequence ID" value="NZ_CP127295.1"/>
</dbReference>
<evidence type="ECO:0000313" key="9">
    <source>
        <dbReference type="Proteomes" id="UP001239397"/>
    </source>
</evidence>
<dbReference type="EMBL" id="CP127295">
    <property type="protein sequence ID" value="WIY01201.1"/>
    <property type="molecule type" value="Genomic_DNA"/>
</dbReference>
<proteinExistence type="inferred from homology"/>
<sequence>MVKAAVLRAPDQPLELCEIVLPDPGPGQVRVRLQAAGVCHSDLSLATGKLKQPVPAVLGHEGAGTVIATGTGVTRVAVGDKVVLNWSPSCGQCWFCAHDEPYLCEHGDNAAREPYATLDDGTPVYAGLGTGAFAEETVVGERAVVRLPDSVDLDLVAVLGCAVLTGAGAVFHTADVREGQAVVVLGLGGIGLSVAQAARVRGAHPVIGIDTSAEKGLLAQAHGITDFVPAGDDAAKKVRALTGGRGADHAFDCVGGSATTRAAWSAARRGGHVTVVGVGSHRDTVEFSSLELFWFGRTLRGCVYGSSDPDTDVPDLLDLADAGALDLAALCTATTDLTGIDQAFDDLRRGHGVRTVVRLDGTAR</sequence>
<dbReference type="PANTHER" id="PTHR43350">
    <property type="entry name" value="NAD-DEPENDENT ALCOHOL DEHYDROGENASE"/>
    <property type="match status" value="1"/>
</dbReference>
<dbReference type="FunFam" id="3.40.50.720:FF:000003">
    <property type="entry name" value="S-(hydroxymethyl)glutathione dehydrogenase"/>
    <property type="match status" value="1"/>
</dbReference>
<dbReference type="GO" id="GO:0016491">
    <property type="term" value="F:oxidoreductase activity"/>
    <property type="evidence" value="ECO:0007669"/>
    <property type="project" value="UniProtKB-KW"/>
</dbReference>
<evidence type="ECO:0000259" key="7">
    <source>
        <dbReference type="SMART" id="SM00829"/>
    </source>
</evidence>
<reference evidence="8 9" key="1">
    <citation type="submission" date="2023-06" db="EMBL/GenBank/DDBJ databases">
        <authorList>
            <person name="Oyuntsetseg B."/>
            <person name="Kim S.B."/>
        </authorList>
    </citation>
    <scope>NUCLEOTIDE SEQUENCE [LARGE SCALE GENOMIC DNA]</scope>
    <source>
        <strain evidence="8 9">4-36</strain>
    </source>
</reference>
<comment type="similarity">
    <text evidence="2 6">Belongs to the zinc-containing alcohol dehydrogenase family.</text>
</comment>
<evidence type="ECO:0000256" key="3">
    <source>
        <dbReference type="ARBA" id="ARBA00022723"/>
    </source>
</evidence>
<dbReference type="Gene3D" id="3.40.50.720">
    <property type="entry name" value="NAD(P)-binding Rossmann-like Domain"/>
    <property type="match status" value="1"/>
</dbReference>
<dbReference type="PANTHER" id="PTHR43350:SF21">
    <property type="entry name" value="S-NITROSOMYCOTHIOL REDUCTASE MSCR"/>
    <property type="match status" value="1"/>
</dbReference>
<dbReference type="Gene3D" id="3.90.180.10">
    <property type="entry name" value="Medium-chain alcohol dehydrogenases, catalytic domain"/>
    <property type="match status" value="1"/>
</dbReference>
<dbReference type="Pfam" id="PF00107">
    <property type="entry name" value="ADH_zinc_N"/>
    <property type="match status" value="1"/>
</dbReference>
<dbReference type="InterPro" id="IPR013149">
    <property type="entry name" value="ADH-like_C"/>
</dbReference>
<feature type="domain" description="Enoyl reductase (ER)" evidence="7">
    <location>
        <begin position="9"/>
        <end position="357"/>
    </location>
</feature>
<evidence type="ECO:0000256" key="6">
    <source>
        <dbReference type="RuleBase" id="RU361277"/>
    </source>
</evidence>
<dbReference type="GO" id="GO:0008270">
    <property type="term" value="F:zinc ion binding"/>
    <property type="evidence" value="ECO:0007669"/>
    <property type="project" value="InterPro"/>
</dbReference>
<evidence type="ECO:0000256" key="5">
    <source>
        <dbReference type="ARBA" id="ARBA00023002"/>
    </source>
</evidence>
<evidence type="ECO:0000256" key="2">
    <source>
        <dbReference type="ARBA" id="ARBA00008072"/>
    </source>
</evidence>
<keyword evidence="4 6" id="KW-0862">Zinc</keyword>
<evidence type="ECO:0000256" key="1">
    <source>
        <dbReference type="ARBA" id="ARBA00001947"/>
    </source>
</evidence>
<dbReference type="Proteomes" id="UP001239397">
    <property type="component" value="Chromosome"/>
</dbReference>
<keyword evidence="3 6" id="KW-0479">Metal-binding</keyword>
<keyword evidence="5" id="KW-0560">Oxidoreductase</keyword>
<dbReference type="SMART" id="SM00829">
    <property type="entry name" value="PKS_ER"/>
    <property type="match status" value="1"/>
</dbReference>
<dbReference type="InterPro" id="IPR020843">
    <property type="entry name" value="ER"/>
</dbReference>
<dbReference type="InterPro" id="IPR013154">
    <property type="entry name" value="ADH-like_N"/>
</dbReference>